<dbReference type="CDD" id="cd05233">
    <property type="entry name" value="SDR_c"/>
    <property type="match status" value="1"/>
</dbReference>
<evidence type="ECO:0000256" key="2">
    <source>
        <dbReference type="ARBA" id="ARBA00023002"/>
    </source>
</evidence>
<dbReference type="PRINTS" id="PR00080">
    <property type="entry name" value="SDRFAMILY"/>
</dbReference>
<name>A0A9X3MMT0_9ACTN</name>
<dbReference type="FunFam" id="3.40.50.720:FF:000084">
    <property type="entry name" value="Short-chain dehydrogenase reductase"/>
    <property type="match status" value="1"/>
</dbReference>
<keyword evidence="2" id="KW-0560">Oxidoreductase</keyword>
<reference evidence="3" key="1">
    <citation type="submission" date="2022-10" db="EMBL/GenBank/DDBJ databases">
        <title>The WGS of Solirubrobacter ginsenosidimutans DSM 21036.</title>
        <authorList>
            <person name="Jiang Z."/>
        </authorList>
    </citation>
    <scope>NUCLEOTIDE SEQUENCE</scope>
    <source>
        <strain evidence="3">DSM 21036</strain>
    </source>
</reference>
<dbReference type="AlphaFoldDB" id="A0A9X3MMT0"/>
<dbReference type="SUPFAM" id="SSF51735">
    <property type="entry name" value="NAD(P)-binding Rossmann-fold domains"/>
    <property type="match status" value="1"/>
</dbReference>
<dbReference type="GO" id="GO:0016491">
    <property type="term" value="F:oxidoreductase activity"/>
    <property type="evidence" value="ECO:0007669"/>
    <property type="project" value="UniProtKB-KW"/>
</dbReference>
<proteinExistence type="inferred from homology"/>
<dbReference type="PANTHER" id="PTHR24321">
    <property type="entry name" value="DEHYDROGENASES, SHORT CHAIN"/>
    <property type="match status" value="1"/>
</dbReference>
<dbReference type="PRINTS" id="PR00081">
    <property type="entry name" value="GDHRDH"/>
</dbReference>
<dbReference type="Proteomes" id="UP001149140">
    <property type="component" value="Unassembled WGS sequence"/>
</dbReference>
<dbReference type="EMBL" id="JAPDOD010000001">
    <property type="protein sequence ID" value="MDA0159072.1"/>
    <property type="molecule type" value="Genomic_DNA"/>
</dbReference>
<dbReference type="PANTHER" id="PTHR24321:SF8">
    <property type="entry name" value="ESTRADIOL 17-BETA-DEHYDROGENASE 8-RELATED"/>
    <property type="match status" value="1"/>
</dbReference>
<dbReference type="RefSeq" id="WP_270037728.1">
    <property type="nucleotide sequence ID" value="NZ_JAPDOD010000001.1"/>
</dbReference>
<evidence type="ECO:0000313" key="4">
    <source>
        <dbReference type="Proteomes" id="UP001149140"/>
    </source>
</evidence>
<accession>A0A9X3MMT0</accession>
<comment type="caution">
    <text evidence="3">The sequence shown here is derived from an EMBL/GenBank/DDBJ whole genome shotgun (WGS) entry which is preliminary data.</text>
</comment>
<dbReference type="Pfam" id="PF13561">
    <property type="entry name" value="adh_short_C2"/>
    <property type="match status" value="1"/>
</dbReference>
<dbReference type="InterPro" id="IPR036291">
    <property type="entry name" value="NAD(P)-bd_dom_sf"/>
</dbReference>
<sequence>MNRLAGKVCFITGTAGGQGAAAAALFEAQGAVVVGCDIKTDGIDLADPEQAAAWIESGVAEVGRIDVLYNNASATRVGPFDELTWDAWQFTLRNELDLIFTVTKAAWPHLQASRGLIINTASVSAWRGAVFQEQAAHGAAKGGVLALTRHLAASGARHGIRANSISPGLIVTPQIAEFFEDPSHPMHGMRESHPLGRLGQPEDVAKVALFLASDDAAYLNAIDIVVDGGQSVIV</sequence>
<evidence type="ECO:0000256" key="1">
    <source>
        <dbReference type="ARBA" id="ARBA00006484"/>
    </source>
</evidence>
<gene>
    <name evidence="3" type="ORF">OM076_02245</name>
</gene>
<organism evidence="3 4">
    <name type="scientific">Solirubrobacter ginsenosidimutans</name>
    <dbReference type="NCBI Taxonomy" id="490573"/>
    <lineage>
        <taxon>Bacteria</taxon>
        <taxon>Bacillati</taxon>
        <taxon>Actinomycetota</taxon>
        <taxon>Thermoleophilia</taxon>
        <taxon>Solirubrobacterales</taxon>
        <taxon>Solirubrobacteraceae</taxon>
        <taxon>Solirubrobacter</taxon>
    </lineage>
</organism>
<comment type="similarity">
    <text evidence="1">Belongs to the short-chain dehydrogenases/reductases (SDR) family.</text>
</comment>
<dbReference type="InterPro" id="IPR002347">
    <property type="entry name" value="SDR_fam"/>
</dbReference>
<protein>
    <submittedName>
        <fullName evidence="3">SDR family oxidoreductase</fullName>
    </submittedName>
</protein>
<keyword evidence="4" id="KW-1185">Reference proteome</keyword>
<evidence type="ECO:0000313" key="3">
    <source>
        <dbReference type="EMBL" id="MDA0159072.1"/>
    </source>
</evidence>
<dbReference type="Gene3D" id="3.40.50.720">
    <property type="entry name" value="NAD(P)-binding Rossmann-like Domain"/>
    <property type="match status" value="1"/>
</dbReference>